<dbReference type="Gene3D" id="3.40.50.300">
    <property type="entry name" value="P-loop containing nucleotide triphosphate hydrolases"/>
    <property type="match status" value="1"/>
</dbReference>
<evidence type="ECO:0000313" key="1">
    <source>
        <dbReference type="EMBL" id="MBD8012661.1"/>
    </source>
</evidence>
<evidence type="ECO:0000313" key="2">
    <source>
        <dbReference type="Proteomes" id="UP000611521"/>
    </source>
</evidence>
<organism evidence="1 2">
    <name type="scientific">Microbacterium commune</name>
    <dbReference type="NCBI Taxonomy" id="2762219"/>
    <lineage>
        <taxon>Bacteria</taxon>
        <taxon>Bacillati</taxon>
        <taxon>Actinomycetota</taxon>
        <taxon>Actinomycetes</taxon>
        <taxon>Micrococcales</taxon>
        <taxon>Microbacteriaceae</taxon>
        <taxon>Microbacterium</taxon>
    </lineage>
</organism>
<keyword evidence="2" id="KW-1185">Reference proteome</keyword>
<dbReference type="InterPro" id="IPR027417">
    <property type="entry name" value="P-loop_NTPase"/>
</dbReference>
<dbReference type="RefSeq" id="WP_191713079.1">
    <property type="nucleotide sequence ID" value="NZ_JACSPX010000002.1"/>
</dbReference>
<dbReference type="Proteomes" id="UP000611521">
    <property type="component" value="Unassembled WGS sequence"/>
</dbReference>
<dbReference type="EMBL" id="JACSPX010000002">
    <property type="protein sequence ID" value="MBD8012661.1"/>
    <property type="molecule type" value="Genomic_DNA"/>
</dbReference>
<sequence length="367" mass="38957">MTATFSAEWLMRQTFPPVKYVVPDVIPEGMTLLVAAPKIGKSWMVLGLAIALSDGSEAFGCIPVGEPRPVLYLALEDGPRRLQDRMIRLSAFAASPLLEFLTGLGEAKVIDTIAAFLTKHTGSDPVVILDTLGKVMPPAGNASQYGHDYRMLSALKATTDAVPGSSLVIVHHTRKGEGGDFLDAVSGTQGIAGAADTVIVLKRDRHEKTATMQVTSRDAAEGEYALTMVDGAWLLDGGDLLTAARSAQTIKQTQGVGDRMAELIEIVGQHPQGIAPKDLRDLLPGVSNVDEYLRRAVTAERIQKIGRGLYAPVSYESFVSFEDDPDADSHTPLTNHRGVIGGWEDPGVCTHGVTVGARCSKCGGAAA</sequence>
<proteinExistence type="predicted"/>
<dbReference type="SUPFAM" id="SSF52540">
    <property type="entry name" value="P-loop containing nucleoside triphosphate hydrolases"/>
    <property type="match status" value="1"/>
</dbReference>
<gene>
    <name evidence="1" type="ORF">H9633_10165</name>
</gene>
<dbReference type="Pfam" id="PF13481">
    <property type="entry name" value="AAA_25"/>
    <property type="match status" value="1"/>
</dbReference>
<accession>A0ABR8W6M7</accession>
<name>A0ABR8W6M7_9MICO</name>
<reference evidence="1 2" key="1">
    <citation type="submission" date="2020-08" db="EMBL/GenBank/DDBJ databases">
        <title>A Genomic Blueprint of the Chicken Gut Microbiome.</title>
        <authorList>
            <person name="Gilroy R."/>
            <person name="Ravi A."/>
            <person name="Getino M."/>
            <person name="Pursley I."/>
            <person name="Horton D.L."/>
            <person name="Alikhan N.-F."/>
            <person name="Baker D."/>
            <person name="Gharbi K."/>
            <person name="Hall N."/>
            <person name="Watson M."/>
            <person name="Adriaenssens E.M."/>
            <person name="Foster-Nyarko E."/>
            <person name="Jarju S."/>
            <person name="Secka A."/>
            <person name="Antonio M."/>
            <person name="Oren A."/>
            <person name="Chaudhuri R."/>
            <person name="La Ragione R.M."/>
            <person name="Hildebrand F."/>
            <person name="Pallen M.J."/>
        </authorList>
    </citation>
    <scope>NUCLEOTIDE SEQUENCE [LARGE SCALE GENOMIC DNA]</scope>
    <source>
        <strain evidence="1 2">Re1</strain>
    </source>
</reference>
<protein>
    <submittedName>
        <fullName evidence="1">AAA family ATPase</fullName>
    </submittedName>
</protein>
<comment type="caution">
    <text evidence="1">The sequence shown here is derived from an EMBL/GenBank/DDBJ whole genome shotgun (WGS) entry which is preliminary data.</text>
</comment>